<dbReference type="RefSeq" id="XP_031051999.1">
    <property type="nucleotide sequence ID" value="XM_031218286.1"/>
</dbReference>
<protein>
    <submittedName>
        <fullName evidence="1">Uncharacterized protein</fullName>
    </submittedName>
</protein>
<dbReference type="VEuPathDB" id="FungiDB:FOIG_16808"/>
<reference evidence="1" key="1">
    <citation type="submission" date="2011-11" db="EMBL/GenBank/DDBJ databases">
        <title>The Genome Sequence of Fusarium oxysporum II5.</title>
        <authorList>
            <consortium name="The Broad Institute Genome Sequencing Platform"/>
            <person name="Ma L.-J."/>
            <person name="Gale L.R."/>
            <person name="Schwartz D.C."/>
            <person name="Zhou S."/>
            <person name="Corby-Kistler H."/>
            <person name="Young S.K."/>
            <person name="Zeng Q."/>
            <person name="Gargeya S."/>
            <person name="Fitzgerald M."/>
            <person name="Haas B."/>
            <person name="Abouelleil A."/>
            <person name="Alvarado L."/>
            <person name="Arachchi H.M."/>
            <person name="Berlin A."/>
            <person name="Brown A."/>
            <person name="Chapman S.B."/>
            <person name="Chen Z."/>
            <person name="Dunbar C."/>
            <person name="Freedman E."/>
            <person name="Gearin G."/>
            <person name="Goldberg J."/>
            <person name="Griggs A."/>
            <person name="Gujja S."/>
            <person name="Heiman D."/>
            <person name="Howarth C."/>
            <person name="Larson L."/>
            <person name="Lui A."/>
            <person name="MacDonald P.J.P."/>
            <person name="Montmayeur A."/>
            <person name="Murphy C."/>
            <person name="Neiman D."/>
            <person name="Pearson M."/>
            <person name="Priest M."/>
            <person name="Roberts A."/>
            <person name="Saif S."/>
            <person name="Shea T."/>
            <person name="Shenoy N."/>
            <person name="Sisk P."/>
            <person name="Stolte C."/>
            <person name="Sykes S."/>
            <person name="Wortman J."/>
            <person name="Nusbaum C."/>
            <person name="Birren B."/>
        </authorList>
    </citation>
    <scope>NUCLEOTIDE SEQUENCE [LARGE SCALE GENOMIC DNA]</scope>
    <source>
        <strain evidence="1">54006</strain>
    </source>
</reference>
<evidence type="ECO:0000313" key="1">
    <source>
        <dbReference type="EMBL" id="EXL89909.1"/>
    </source>
</evidence>
<dbReference type="GeneID" id="42041983"/>
<name>X0JYH5_FUSO5</name>
<gene>
    <name evidence="1" type="ORF">FOIG_16808</name>
</gene>
<sequence>MNVTYTYAAVWKSSFRTVTIHQNQTHLRDRAATHTRLFKDSYLFLIVKPI</sequence>
<reference evidence="1" key="2">
    <citation type="submission" date="2014-03" db="EMBL/GenBank/DDBJ databases">
        <title>The Genome Annotation of Fusarium oxysporum II5.</title>
        <authorList>
            <consortium name="The Broad Institute Genomics Platform"/>
            <person name="Ma L.-J."/>
            <person name="Corby-Kistler H."/>
            <person name="Broz K."/>
            <person name="Gale L.R."/>
            <person name="Jonkers W."/>
            <person name="O'Donnell K."/>
            <person name="Ploetz R."/>
            <person name="Steinberg C."/>
            <person name="Schwartz D.C."/>
            <person name="VanEtten H."/>
            <person name="Zhou S."/>
            <person name="Young S.K."/>
            <person name="Zeng Q."/>
            <person name="Gargeya S."/>
            <person name="Fitzgerald M."/>
            <person name="Abouelleil A."/>
            <person name="Alvarado L."/>
            <person name="Chapman S.B."/>
            <person name="Gainer-Dewar J."/>
            <person name="Goldberg J."/>
            <person name="Griggs A."/>
            <person name="Gujja S."/>
            <person name="Hansen M."/>
            <person name="Howarth C."/>
            <person name="Imamovic A."/>
            <person name="Ireland A."/>
            <person name="Larimer J."/>
            <person name="McCowan C."/>
            <person name="Murphy C."/>
            <person name="Pearson M."/>
            <person name="Poon T.W."/>
            <person name="Priest M."/>
            <person name="Roberts A."/>
            <person name="Saif S."/>
            <person name="Shea T."/>
            <person name="Sykes S."/>
            <person name="Wortman J."/>
            <person name="Nusbaum C."/>
            <person name="Birren B."/>
        </authorList>
    </citation>
    <scope>NUCLEOTIDE SEQUENCE</scope>
    <source>
        <strain evidence="1">54006</strain>
    </source>
</reference>
<dbReference type="AlphaFoldDB" id="X0JYH5"/>
<organism evidence="1">
    <name type="scientific">Fusarium odoratissimum (strain NRRL 54006)</name>
    <dbReference type="NCBI Taxonomy" id="1089451"/>
    <lineage>
        <taxon>Eukaryota</taxon>
        <taxon>Fungi</taxon>
        <taxon>Dikarya</taxon>
        <taxon>Ascomycota</taxon>
        <taxon>Pezizomycotina</taxon>
        <taxon>Sordariomycetes</taxon>
        <taxon>Hypocreomycetidae</taxon>
        <taxon>Hypocreales</taxon>
        <taxon>Nectriaceae</taxon>
        <taxon>Fusarium</taxon>
        <taxon>Fusarium oxysporum species complex</taxon>
        <taxon>Fusarium oxysporum f. sp. cubense (strain race 4)</taxon>
    </lineage>
</organism>
<dbReference type="EMBL" id="KK036230">
    <property type="protein sequence ID" value="EXL89909.1"/>
    <property type="molecule type" value="Genomic_DNA"/>
</dbReference>
<proteinExistence type="predicted"/>
<dbReference type="Proteomes" id="UP000030685">
    <property type="component" value="Unassembled WGS sequence"/>
</dbReference>
<accession>X0JYH5</accession>
<dbReference type="HOGENOM" id="CLU_3125108_0_0_1"/>